<organism evidence="4 5">
    <name type="scientific">Methylobacterium aerolatum</name>
    <dbReference type="NCBI Taxonomy" id="418708"/>
    <lineage>
        <taxon>Bacteria</taxon>
        <taxon>Pseudomonadati</taxon>
        <taxon>Pseudomonadota</taxon>
        <taxon>Alphaproteobacteria</taxon>
        <taxon>Hyphomicrobiales</taxon>
        <taxon>Methylobacteriaceae</taxon>
        <taxon>Methylobacterium</taxon>
    </lineage>
</organism>
<reference evidence="4 5" key="1">
    <citation type="submission" date="2023-07" db="EMBL/GenBank/DDBJ databases">
        <title>Genomic Encyclopedia of Type Strains, Phase IV (KMG-IV): sequencing the most valuable type-strain genomes for metagenomic binning, comparative biology and taxonomic classification.</title>
        <authorList>
            <person name="Goeker M."/>
        </authorList>
    </citation>
    <scope>NUCLEOTIDE SEQUENCE [LARGE SCALE GENOMIC DNA]</scope>
    <source>
        <strain evidence="4 5">DSM 19013</strain>
    </source>
</reference>
<feature type="compositionally biased region" description="Low complexity" evidence="1">
    <location>
        <begin position="278"/>
        <end position="312"/>
    </location>
</feature>
<feature type="region of interest" description="Disordered" evidence="1">
    <location>
        <begin position="55"/>
        <end position="153"/>
    </location>
</feature>
<feature type="compositionally biased region" description="Low complexity" evidence="1">
    <location>
        <begin position="139"/>
        <end position="150"/>
    </location>
</feature>
<feature type="region of interest" description="Disordered" evidence="1">
    <location>
        <begin position="259"/>
        <end position="312"/>
    </location>
</feature>
<accession>A0ABU0I3F1</accession>
<dbReference type="PANTHER" id="PTHR34700:SF4">
    <property type="entry name" value="PHAGE-LIKE ELEMENT PBSX PROTEIN XKDP"/>
    <property type="match status" value="1"/>
</dbReference>
<keyword evidence="2" id="KW-0472">Membrane</keyword>
<comment type="caution">
    <text evidence="4">The sequence shown here is derived from an EMBL/GenBank/DDBJ whole genome shotgun (WGS) entry which is preliminary data.</text>
</comment>
<gene>
    <name evidence="4" type="ORF">QO012_002707</name>
</gene>
<keyword evidence="2" id="KW-0812">Transmembrane</keyword>
<protein>
    <submittedName>
        <fullName evidence="4">Nucleoid-associated protein YgaU</fullName>
    </submittedName>
</protein>
<dbReference type="InterPro" id="IPR052196">
    <property type="entry name" value="Bact_Kbp"/>
</dbReference>
<feature type="compositionally biased region" description="Low complexity" evidence="1">
    <location>
        <begin position="259"/>
        <end position="272"/>
    </location>
</feature>
<name>A0ABU0I3F1_9HYPH</name>
<keyword evidence="5" id="KW-1185">Reference proteome</keyword>
<dbReference type="EMBL" id="JAUSVP010000007">
    <property type="protein sequence ID" value="MDQ0448199.1"/>
    <property type="molecule type" value="Genomic_DNA"/>
</dbReference>
<dbReference type="Pfam" id="PF01476">
    <property type="entry name" value="LysM"/>
    <property type="match status" value="1"/>
</dbReference>
<evidence type="ECO:0000313" key="5">
    <source>
        <dbReference type="Proteomes" id="UP001231124"/>
    </source>
</evidence>
<dbReference type="Proteomes" id="UP001231124">
    <property type="component" value="Unassembled WGS sequence"/>
</dbReference>
<evidence type="ECO:0000256" key="1">
    <source>
        <dbReference type="SAM" id="MobiDB-lite"/>
    </source>
</evidence>
<evidence type="ECO:0000256" key="2">
    <source>
        <dbReference type="SAM" id="Phobius"/>
    </source>
</evidence>
<feature type="compositionally biased region" description="Low complexity" evidence="1">
    <location>
        <begin position="100"/>
        <end position="127"/>
    </location>
</feature>
<dbReference type="CDD" id="cd00118">
    <property type="entry name" value="LysM"/>
    <property type="match status" value="1"/>
</dbReference>
<evidence type="ECO:0000313" key="4">
    <source>
        <dbReference type="EMBL" id="MDQ0448199.1"/>
    </source>
</evidence>
<feature type="transmembrane region" description="Helical" evidence="2">
    <location>
        <begin position="24"/>
        <end position="44"/>
    </location>
</feature>
<sequence>MARSSTPGRCEEVSVVTTRRVRHGIVLALAGLLAGLGIVAALFWDGGLPLRGLTGGPDSPPGAAKPSTLADIPAVPPGTGDRDSSAAAPDGASPRPPAPGQAAQGQASQEQAAQEQAAQGSTAQGSTPAAPGDQAARSAATPDKTAPADTLRFDIVRVEPNGDAVVAGRGKPNTVVEMLVDGQPVARALADPTGQFAIVPPPLPKGSSEIVLRSKSADGTETRSTQSVAISISPKGDTQPLVALTSPDAPTVVLSQPGAMAQAPAAPGATEAAKPDGARTAAGRPGTGQPEDSQALTSQAQPPQAQTAQAQVAPLRIVSVDAEPTGRLYISGVGIAGTQVRLYLNDTLITPAKVGADGHVTFTIGRGISPGRYKVRVEEVDPGTGKVAHRAEVAFVMPEPVAGPGDTRQAANTPADPARTAKAPPQAGATAPQAGKSAPPPSNGTAAEPPNGTGPGGDTAVARSGGATGATPGEMAATAPRRDDDGQADRPGAVYVPAITTAKITRGDSLWQISKRTYGRGRRYTVIYDANQDQIRDPDLIYPGQTFVLPMEGRG</sequence>
<feature type="domain" description="LysM" evidence="3">
    <location>
        <begin position="500"/>
        <end position="549"/>
    </location>
</feature>
<dbReference type="Gene3D" id="3.10.350.10">
    <property type="entry name" value="LysM domain"/>
    <property type="match status" value="1"/>
</dbReference>
<dbReference type="SMART" id="SM00257">
    <property type="entry name" value="LysM"/>
    <property type="match status" value="1"/>
</dbReference>
<dbReference type="InterPro" id="IPR018392">
    <property type="entry name" value="LysM"/>
</dbReference>
<dbReference type="PROSITE" id="PS51782">
    <property type="entry name" value="LYSM"/>
    <property type="match status" value="1"/>
</dbReference>
<dbReference type="InterPro" id="IPR036779">
    <property type="entry name" value="LysM_dom_sf"/>
</dbReference>
<dbReference type="RefSeq" id="WP_238201746.1">
    <property type="nucleotide sequence ID" value="NZ_BPQE01000005.1"/>
</dbReference>
<proteinExistence type="predicted"/>
<keyword evidence="2" id="KW-1133">Transmembrane helix</keyword>
<dbReference type="PANTHER" id="PTHR34700">
    <property type="entry name" value="POTASSIUM BINDING PROTEIN KBP"/>
    <property type="match status" value="1"/>
</dbReference>
<feature type="region of interest" description="Disordered" evidence="1">
    <location>
        <begin position="398"/>
        <end position="491"/>
    </location>
</feature>
<evidence type="ECO:0000259" key="3">
    <source>
        <dbReference type="PROSITE" id="PS51782"/>
    </source>
</evidence>
<feature type="compositionally biased region" description="Low complexity" evidence="1">
    <location>
        <begin position="420"/>
        <end position="436"/>
    </location>
</feature>